<comment type="caution">
    <text evidence="2">The sequence shown here is derived from an EMBL/GenBank/DDBJ whole genome shotgun (WGS) entry which is preliminary data.</text>
</comment>
<feature type="compositionally biased region" description="Low complexity" evidence="1">
    <location>
        <begin position="45"/>
        <end position="58"/>
    </location>
</feature>
<feature type="compositionally biased region" description="Pro residues" evidence="1">
    <location>
        <begin position="86"/>
        <end position="99"/>
    </location>
</feature>
<organism evidence="2 3">
    <name type="scientific">Nicotiana attenuata</name>
    <name type="common">Coyote tobacco</name>
    <dbReference type="NCBI Taxonomy" id="49451"/>
    <lineage>
        <taxon>Eukaryota</taxon>
        <taxon>Viridiplantae</taxon>
        <taxon>Streptophyta</taxon>
        <taxon>Embryophyta</taxon>
        <taxon>Tracheophyta</taxon>
        <taxon>Spermatophyta</taxon>
        <taxon>Magnoliopsida</taxon>
        <taxon>eudicotyledons</taxon>
        <taxon>Gunneridae</taxon>
        <taxon>Pentapetalae</taxon>
        <taxon>asterids</taxon>
        <taxon>lamiids</taxon>
        <taxon>Solanales</taxon>
        <taxon>Solanaceae</taxon>
        <taxon>Nicotianoideae</taxon>
        <taxon>Nicotianeae</taxon>
        <taxon>Nicotiana</taxon>
    </lineage>
</organism>
<feature type="compositionally biased region" description="Acidic residues" evidence="1">
    <location>
        <begin position="229"/>
        <end position="250"/>
    </location>
</feature>
<feature type="compositionally biased region" description="Low complexity" evidence="1">
    <location>
        <begin position="67"/>
        <end position="81"/>
    </location>
</feature>
<dbReference type="Gramene" id="OIT26288">
    <property type="protein sequence ID" value="OIT26288"/>
    <property type="gene ID" value="A4A49_37258"/>
</dbReference>
<accession>A0A1J6KN36</accession>
<dbReference type="Proteomes" id="UP000187609">
    <property type="component" value="Unassembled WGS sequence"/>
</dbReference>
<sequence length="250" mass="27239">MPSSAPFPNMPPPGYSSMQATQGMHSAYLAAIEQRHMSGHTASRPSPESPSSETTPSPCISRLNIRASSSEASPTPSTPSSVHGPNPTPPGHVDLPPPGHADRIKRIHIIAEGEGFYPSRPTANAISAAIRQVYNGAYPTWGSIPHSQQQAMLNEFMVLGHPPPCKMRTLRRCGEQFNNFLGIVRMSEKKESMKTRSETHLGMTSESLKAQVNHLIGLPRSPPKSHIYEEDESDGNNTNDEEDEGEPEDE</sequence>
<reference evidence="2" key="1">
    <citation type="submission" date="2016-11" db="EMBL/GenBank/DDBJ databases">
        <title>The genome of Nicotiana attenuata.</title>
        <authorList>
            <person name="Xu S."/>
            <person name="Brockmoeller T."/>
            <person name="Gaquerel E."/>
            <person name="Navarro A."/>
            <person name="Kuhl H."/>
            <person name="Gase K."/>
            <person name="Ling Z."/>
            <person name="Zhou W."/>
            <person name="Kreitzer C."/>
            <person name="Stanke M."/>
            <person name="Tang H."/>
            <person name="Lyons E."/>
            <person name="Pandey P."/>
            <person name="Pandey S.P."/>
            <person name="Timmermann B."/>
            <person name="Baldwin I.T."/>
        </authorList>
    </citation>
    <scope>NUCLEOTIDE SEQUENCE [LARGE SCALE GENOMIC DNA]</scope>
    <source>
        <strain evidence="2">UT</strain>
    </source>
</reference>
<evidence type="ECO:0000313" key="3">
    <source>
        <dbReference type="Proteomes" id="UP000187609"/>
    </source>
</evidence>
<protein>
    <submittedName>
        <fullName evidence="2">Uncharacterized protein</fullName>
    </submittedName>
</protein>
<feature type="region of interest" description="Disordered" evidence="1">
    <location>
        <begin position="216"/>
        <end position="250"/>
    </location>
</feature>
<keyword evidence="3" id="KW-1185">Reference proteome</keyword>
<name>A0A1J6KN36_NICAT</name>
<dbReference type="EMBL" id="MJEQ01002885">
    <property type="protein sequence ID" value="OIT26288.1"/>
    <property type="molecule type" value="Genomic_DNA"/>
</dbReference>
<gene>
    <name evidence="2" type="ORF">A4A49_37258</name>
</gene>
<evidence type="ECO:0000256" key="1">
    <source>
        <dbReference type="SAM" id="MobiDB-lite"/>
    </source>
</evidence>
<feature type="region of interest" description="Disordered" evidence="1">
    <location>
        <begin position="1"/>
        <end position="100"/>
    </location>
</feature>
<evidence type="ECO:0000313" key="2">
    <source>
        <dbReference type="EMBL" id="OIT26288.1"/>
    </source>
</evidence>
<proteinExistence type="predicted"/>
<dbReference type="AlphaFoldDB" id="A0A1J6KN36"/>